<dbReference type="KEGG" id="foc:127751630"/>
<dbReference type="RefSeq" id="XP_052131410.1">
    <property type="nucleotide sequence ID" value="XM_052275450.1"/>
</dbReference>
<accession>A0A9C6X972</accession>
<gene>
    <name evidence="3" type="primary">LOC127751630</name>
</gene>
<keyword evidence="1" id="KW-1133">Transmembrane helix</keyword>
<dbReference type="AlphaFoldDB" id="A0A9C6X972"/>
<keyword evidence="1" id="KW-0812">Transmembrane</keyword>
<organism evidence="2 3">
    <name type="scientific">Frankliniella occidentalis</name>
    <name type="common">Western flower thrips</name>
    <name type="synonym">Euthrips occidentalis</name>
    <dbReference type="NCBI Taxonomy" id="133901"/>
    <lineage>
        <taxon>Eukaryota</taxon>
        <taxon>Metazoa</taxon>
        <taxon>Ecdysozoa</taxon>
        <taxon>Arthropoda</taxon>
        <taxon>Hexapoda</taxon>
        <taxon>Insecta</taxon>
        <taxon>Pterygota</taxon>
        <taxon>Neoptera</taxon>
        <taxon>Paraneoptera</taxon>
        <taxon>Thysanoptera</taxon>
        <taxon>Terebrantia</taxon>
        <taxon>Thripoidea</taxon>
        <taxon>Thripidae</taxon>
        <taxon>Frankliniella</taxon>
    </lineage>
</organism>
<evidence type="ECO:0000256" key="1">
    <source>
        <dbReference type="SAM" id="Phobius"/>
    </source>
</evidence>
<name>A0A9C6X972_FRAOC</name>
<sequence>MVSSDDFAMDPFFLGVALPILMVFIPLFEAGDHFASSRSAVADQAAHGPWLEEALDERRLRIGAMHSARALGLLPRCHGFGRVDRSACLTALKSWFSILQMLLNLRS</sequence>
<dbReference type="GeneID" id="127751630"/>
<feature type="transmembrane region" description="Helical" evidence="1">
    <location>
        <begin position="12"/>
        <end position="28"/>
    </location>
</feature>
<dbReference type="Proteomes" id="UP000504606">
    <property type="component" value="Unplaced"/>
</dbReference>
<keyword evidence="1" id="KW-0472">Membrane</keyword>
<keyword evidence="2" id="KW-1185">Reference proteome</keyword>
<evidence type="ECO:0000313" key="2">
    <source>
        <dbReference type="Proteomes" id="UP000504606"/>
    </source>
</evidence>
<dbReference type="OrthoDB" id="8221737at2759"/>
<evidence type="ECO:0000313" key="3">
    <source>
        <dbReference type="RefSeq" id="XP_052131410.1"/>
    </source>
</evidence>
<reference evidence="3" key="1">
    <citation type="submission" date="2025-08" db="UniProtKB">
        <authorList>
            <consortium name="RefSeq"/>
        </authorList>
    </citation>
    <scope>IDENTIFICATION</scope>
    <source>
        <tissue evidence="3">Whole organism</tissue>
    </source>
</reference>
<proteinExistence type="predicted"/>
<protein>
    <submittedName>
        <fullName evidence="3">Uncharacterized protein LOC127751630</fullName>
    </submittedName>
</protein>